<organism evidence="2 3">
    <name type="scientific">Phaedon cochleariae</name>
    <name type="common">Mustard beetle</name>
    <dbReference type="NCBI Taxonomy" id="80249"/>
    <lineage>
        <taxon>Eukaryota</taxon>
        <taxon>Metazoa</taxon>
        <taxon>Ecdysozoa</taxon>
        <taxon>Arthropoda</taxon>
        <taxon>Hexapoda</taxon>
        <taxon>Insecta</taxon>
        <taxon>Pterygota</taxon>
        <taxon>Neoptera</taxon>
        <taxon>Endopterygota</taxon>
        <taxon>Coleoptera</taxon>
        <taxon>Polyphaga</taxon>
        <taxon>Cucujiformia</taxon>
        <taxon>Chrysomeloidea</taxon>
        <taxon>Chrysomelidae</taxon>
        <taxon>Chrysomelinae</taxon>
        <taxon>Chrysomelini</taxon>
        <taxon>Phaedon</taxon>
    </lineage>
</organism>
<keyword evidence="3" id="KW-1185">Reference proteome</keyword>
<reference evidence="2" key="1">
    <citation type="submission" date="2022-01" db="EMBL/GenBank/DDBJ databases">
        <authorList>
            <person name="King R."/>
        </authorList>
    </citation>
    <scope>NUCLEOTIDE SEQUENCE</scope>
</reference>
<proteinExistence type="predicted"/>
<dbReference type="OrthoDB" id="286233at2759"/>
<evidence type="ECO:0000313" key="2">
    <source>
        <dbReference type="EMBL" id="CAG9824735.1"/>
    </source>
</evidence>
<dbReference type="InterPro" id="IPR003109">
    <property type="entry name" value="GoLoco_motif"/>
</dbReference>
<feature type="region of interest" description="Disordered" evidence="1">
    <location>
        <begin position="49"/>
        <end position="76"/>
    </location>
</feature>
<dbReference type="AlphaFoldDB" id="A0A9N9SK43"/>
<dbReference type="EMBL" id="OU896714">
    <property type="protein sequence ID" value="CAG9824735.1"/>
    <property type="molecule type" value="Genomic_DNA"/>
</dbReference>
<dbReference type="GO" id="GO:0030695">
    <property type="term" value="F:GTPase regulator activity"/>
    <property type="evidence" value="ECO:0007669"/>
    <property type="project" value="InterPro"/>
</dbReference>
<dbReference type="Proteomes" id="UP001153737">
    <property type="component" value="Chromosome 8"/>
</dbReference>
<sequence>MYEFSASQFFMLSKGSNYNFEGLESLKWSVKFDICASVFDKEMWAEQKRQQSNTTWHGSPLSGVQSPKGTPERLKGTTQDLFELLEKAQRSRIDDQRSDKSLS</sequence>
<accession>A0A9N9SK43</accession>
<dbReference type="SMART" id="SM00390">
    <property type="entry name" value="GoLoco"/>
    <property type="match status" value="1"/>
</dbReference>
<protein>
    <submittedName>
        <fullName evidence="2">Uncharacterized protein</fullName>
    </submittedName>
</protein>
<evidence type="ECO:0000313" key="3">
    <source>
        <dbReference type="Proteomes" id="UP001153737"/>
    </source>
</evidence>
<feature type="compositionally biased region" description="Polar residues" evidence="1">
    <location>
        <begin position="50"/>
        <end position="68"/>
    </location>
</feature>
<evidence type="ECO:0000256" key="1">
    <source>
        <dbReference type="SAM" id="MobiDB-lite"/>
    </source>
</evidence>
<name>A0A9N9SK43_PHACE</name>
<reference evidence="2" key="2">
    <citation type="submission" date="2022-10" db="EMBL/GenBank/DDBJ databases">
        <authorList>
            <consortium name="ENA_rothamsted_submissions"/>
            <consortium name="culmorum"/>
            <person name="King R."/>
        </authorList>
    </citation>
    <scope>NUCLEOTIDE SEQUENCE</scope>
</reference>
<gene>
    <name evidence="2" type="ORF">PHAECO_LOCUS12158</name>
</gene>
<dbReference type="PROSITE" id="PS50877">
    <property type="entry name" value="GOLOCO"/>
    <property type="match status" value="1"/>
</dbReference>